<evidence type="ECO:0000313" key="6">
    <source>
        <dbReference type="Proteomes" id="UP000293874"/>
    </source>
</evidence>
<comment type="caution">
    <text evidence="5">The sequence shown here is derived from an EMBL/GenBank/DDBJ whole genome shotgun (WGS) entry which is preliminary data.</text>
</comment>
<protein>
    <submittedName>
        <fullName evidence="5">Polysaccharide export outer membrane protein</fullName>
    </submittedName>
</protein>
<dbReference type="EMBL" id="SGXA01000002">
    <property type="protein sequence ID" value="RZS72195.1"/>
    <property type="molecule type" value="Genomic_DNA"/>
</dbReference>
<keyword evidence="1" id="KW-0732">Signal</keyword>
<evidence type="ECO:0000256" key="1">
    <source>
        <dbReference type="ARBA" id="ARBA00022729"/>
    </source>
</evidence>
<dbReference type="InterPro" id="IPR019554">
    <property type="entry name" value="Soluble_ligand-bd"/>
</dbReference>
<sequence>MHHRLVLFLLVVGIVIIGTSCGSSRKSYNQALYFRDLDDSLSRLAPQNFEQRFQPGDILYVGVSTPNEKMAAILNQPVSMPVVSPGGGALGYLVENDSMITFPLLGKIKIAGMTKNEVTRELTEKLRYHVDSPIVTVRLLNYRITILGEVARPGTISIPNERVSILDALGLAGDLTIWGIRDSVRVIRQNEGMLQTGFINLNSGNFYDSPYYYLKQNDVVYVKMQKRKLAATDQVTLRNISIGLGILSTLGLITTTIINISNR</sequence>
<dbReference type="Proteomes" id="UP000293874">
    <property type="component" value="Unassembled WGS sequence"/>
</dbReference>
<dbReference type="AlphaFoldDB" id="A0A4Q7MTM4"/>
<feature type="transmembrane region" description="Helical" evidence="2">
    <location>
        <begin position="240"/>
        <end position="260"/>
    </location>
</feature>
<evidence type="ECO:0000313" key="5">
    <source>
        <dbReference type="EMBL" id="RZS72195.1"/>
    </source>
</evidence>
<organism evidence="5 6">
    <name type="scientific">Pseudobacter ginsenosidimutans</name>
    <dbReference type="NCBI Taxonomy" id="661488"/>
    <lineage>
        <taxon>Bacteria</taxon>
        <taxon>Pseudomonadati</taxon>
        <taxon>Bacteroidota</taxon>
        <taxon>Chitinophagia</taxon>
        <taxon>Chitinophagales</taxon>
        <taxon>Chitinophagaceae</taxon>
        <taxon>Pseudobacter</taxon>
    </lineage>
</organism>
<evidence type="ECO:0000256" key="2">
    <source>
        <dbReference type="SAM" id="Phobius"/>
    </source>
</evidence>
<dbReference type="Pfam" id="PF02563">
    <property type="entry name" value="Poly_export"/>
    <property type="match status" value="1"/>
</dbReference>
<accession>A0A4Q7MTM4</accession>
<dbReference type="PANTHER" id="PTHR33619:SF3">
    <property type="entry name" value="POLYSACCHARIDE EXPORT PROTEIN GFCE-RELATED"/>
    <property type="match status" value="1"/>
</dbReference>
<dbReference type="Pfam" id="PF10531">
    <property type="entry name" value="SLBB"/>
    <property type="match status" value="1"/>
</dbReference>
<dbReference type="Gene3D" id="3.30.1950.10">
    <property type="entry name" value="wza like domain"/>
    <property type="match status" value="1"/>
</dbReference>
<dbReference type="GO" id="GO:0015159">
    <property type="term" value="F:polysaccharide transmembrane transporter activity"/>
    <property type="evidence" value="ECO:0007669"/>
    <property type="project" value="InterPro"/>
</dbReference>
<dbReference type="RefSeq" id="WP_130542635.1">
    <property type="nucleotide sequence ID" value="NZ_CP042431.1"/>
</dbReference>
<proteinExistence type="predicted"/>
<evidence type="ECO:0000259" key="4">
    <source>
        <dbReference type="Pfam" id="PF10531"/>
    </source>
</evidence>
<keyword evidence="2" id="KW-0472">Membrane</keyword>
<name>A0A4Q7MTM4_9BACT</name>
<dbReference type="PROSITE" id="PS51257">
    <property type="entry name" value="PROKAR_LIPOPROTEIN"/>
    <property type="match status" value="1"/>
</dbReference>
<reference evidence="5 6" key="1">
    <citation type="submission" date="2019-02" db="EMBL/GenBank/DDBJ databases">
        <title>Genomic Encyclopedia of Type Strains, Phase IV (KMG-IV): sequencing the most valuable type-strain genomes for metagenomic binning, comparative biology and taxonomic classification.</title>
        <authorList>
            <person name="Goeker M."/>
        </authorList>
    </citation>
    <scope>NUCLEOTIDE SEQUENCE [LARGE SCALE GENOMIC DNA]</scope>
    <source>
        <strain evidence="5 6">DSM 18116</strain>
    </source>
</reference>
<keyword evidence="2" id="KW-1133">Transmembrane helix</keyword>
<dbReference type="InterPro" id="IPR049712">
    <property type="entry name" value="Poly_export"/>
</dbReference>
<feature type="domain" description="Polysaccharide export protein N-terminal" evidence="3">
    <location>
        <begin position="47"/>
        <end position="139"/>
    </location>
</feature>
<feature type="domain" description="Soluble ligand binding" evidence="4">
    <location>
        <begin position="144"/>
        <end position="193"/>
    </location>
</feature>
<dbReference type="PANTHER" id="PTHR33619">
    <property type="entry name" value="POLYSACCHARIDE EXPORT PROTEIN GFCE-RELATED"/>
    <property type="match status" value="1"/>
</dbReference>
<keyword evidence="6" id="KW-1185">Reference proteome</keyword>
<gene>
    <name evidence="5" type="ORF">EV199_4111</name>
</gene>
<keyword evidence="2" id="KW-0812">Transmembrane</keyword>
<dbReference type="InterPro" id="IPR003715">
    <property type="entry name" value="Poly_export_N"/>
</dbReference>
<evidence type="ECO:0000259" key="3">
    <source>
        <dbReference type="Pfam" id="PF02563"/>
    </source>
</evidence>
<dbReference type="OrthoDB" id="662756at2"/>